<feature type="domain" description="SprT-like" evidence="2">
    <location>
        <begin position="382"/>
        <end position="568"/>
    </location>
</feature>
<protein>
    <submittedName>
        <fullName evidence="3">SprT-like family-domain-containing protein</fullName>
    </submittedName>
</protein>
<reference evidence="3" key="2">
    <citation type="submission" date="2023-06" db="EMBL/GenBank/DDBJ databases">
        <authorList>
            <consortium name="Lawrence Berkeley National Laboratory"/>
            <person name="Haridas S."/>
            <person name="Hensen N."/>
            <person name="Bonometti L."/>
            <person name="Westerberg I."/>
            <person name="Brannstrom I.O."/>
            <person name="Guillou S."/>
            <person name="Cros-Aarteil S."/>
            <person name="Calhoun S."/>
            <person name="Kuo A."/>
            <person name="Mondo S."/>
            <person name="Pangilinan J."/>
            <person name="Riley R."/>
            <person name="Labutti K."/>
            <person name="Andreopoulos B."/>
            <person name="Lipzen A."/>
            <person name="Chen C."/>
            <person name="Yanf M."/>
            <person name="Daum C."/>
            <person name="Ng V."/>
            <person name="Clum A."/>
            <person name="Steindorff A."/>
            <person name="Ohm R."/>
            <person name="Martin F."/>
            <person name="Silar P."/>
            <person name="Natvig D."/>
            <person name="Lalanne C."/>
            <person name="Gautier V."/>
            <person name="Ament-Velasquez S.L."/>
            <person name="Kruys A."/>
            <person name="Hutchinson M.I."/>
            <person name="Powell A.J."/>
            <person name="Barry K."/>
            <person name="Miller A.N."/>
            <person name="Grigoriev I.V."/>
            <person name="Debuchy R."/>
            <person name="Gladieux P."/>
            <person name="Thoren M.H."/>
            <person name="Johannesson H."/>
        </authorList>
    </citation>
    <scope>NUCLEOTIDE SEQUENCE</scope>
    <source>
        <strain evidence="3">CBS 958.72</strain>
    </source>
</reference>
<feature type="compositionally biased region" description="Low complexity" evidence="1">
    <location>
        <begin position="434"/>
        <end position="450"/>
    </location>
</feature>
<feature type="compositionally biased region" description="Basic and acidic residues" evidence="1">
    <location>
        <begin position="210"/>
        <end position="219"/>
    </location>
</feature>
<dbReference type="EMBL" id="JAULSN010000003">
    <property type="protein sequence ID" value="KAK3376616.1"/>
    <property type="molecule type" value="Genomic_DNA"/>
</dbReference>
<dbReference type="AlphaFoldDB" id="A0AAE0NAB3"/>
<feature type="compositionally biased region" description="Basic and acidic residues" evidence="1">
    <location>
        <begin position="97"/>
        <end position="112"/>
    </location>
</feature>
<dbReference type="SMART" id="SM00731">
    <property type="entry name" value="SprT"/>
    <property type="match status" value="1"/>
</dbReference>
<feature type="region of interest" description="Disordered" evidence="1">
    <location>
        <begin position="1"/>
        <end position="364"/>
    </location>
</feature>
<dbReference type="CDD" id="cd00084">
    <property type="entry name" value="HMG-box_SF"/>
    <property type="match status" value="1"/>
</dbReference>
<feature type="compositionally biased region" description="Basic and acidic residues" evidence="1">
    <location>
        <begin position="241"/>
        <end position="257"/>
    </location>
</feature>
<sequence length="662" mass="72831">MARASKPARSWSDDDDDEFPDLETLAQQKVKERAQQAIQARHPQLLSRSGTSQGTANAPSTIRRRKLVPLLSDTTLLRAWTPEEADQGKRSQGQKMHAHDEEPQRSRIELRTRKSKPVAVAPQVAGESDDYMSGQEISIIEDLSEAGDTSSFSSDSGDEPSEFEVAKGEDDDDDGDGDDSLAEFFSRWPRTKPGLQVKEKRPSAPNAGEPKVKKEEGKEQAGPATRRARRPLLHSPTSERQPAKERLPKEPKPEKAPGTDLSDTFSRLRIDTFDEAGESEGARSRPKLTPPNTPPKPSRGLVSPKKMPRIPATPHQPSSDIFWSREFVDEWNDEHSPRKQLFPDATKRSPEKKKAPTKTATDREAKKAFEQAKHDMAEKFLGELDTVITGGKLSELAASTGGIKLKWTNKLNTTAGRANWKRETIRSSHKRGDPAAGGAAAGGATAPDGTTTVVRHNHYASIELAEKVIDDEHRLLNVMAHEFCHLANFMVSGITKNPHGKEFKAWAAKCSRAFGDRGIEVTTKHSYDIDFKYVWQCTACSLEFKRHSKSIDPGRHRCGSCKSELRQIKPAPRAASGKPSEYQAFMKVQMKLMKEENPKSPQKDIMKLVAGKWAQNGRVGAAAAATAQGGRSVSPADSGNSSSGGFRDVSKGLDNLIVMDDD</sequence>
<dbReference type="PANTHER" id="PTHR23099">
    <property type="entry name" value="TRANSCRIPTIONAL REGULATOR"/>
    <property type="match status" value="1"/>
</dbReference>
<dbReference type="Proteomes" id="UP001287356">
    <property type="component" value="Unassembled WGS sequence"/>
</dbReference>
<proteinExistence type="predicted"/>
<feature type="compositionally biased region" description="Acidic residues" evidence="1">
    <location>
        <begin position="169"/>
        <end position="181"/>
    </location>
</feature>
<accession>A0AAE0NAB3</accession>
<comment type="caution">
    <text evidence="3">The sequence shown here is derived from an EMBL/GenBank/DDBJ whole genome shotgun (WGS) entry which is preliminary data.</text>
</comment>
<evidence type="ECO:0000313" key="3">
    <source>
        <dbReference type="EMBL" id="KAK3376616.1"/>
    </source>
</evidence>
<dbReference type="InterPro" id="IPR035240">
    <property type="entry name" value="SprT_Zn_ribbon"/>
</dbReference>
<name>A0AAE0NAB3_9PEZI</name>
<dbReference type="Pfam" id="PF17283">
    <property type="entry name" value="Zn_ribbon_SprT"/>
    <property type="match status" value="1"/>
</dbReference>
<feature type="region of interest" description="Disordered" evidence="1">
    <location>
        <begin position="425"/>
        <end position="450"/>
    </location>
</feature>
<gene>
    <name evidence="3" type="ORF">B0T24DRAFT_223195</name>
</gene>
<feature type="compositionally biased region" description="Pro residues" evidence="1">
    <location>
        <begin position="288"/>
        <end position="297"/>
    </location>
</feature>
<evidence type="ECO:0000256" key="1">
    <source>
        <dbReference type="SAM" id="MobiDB-lite"/>
    </source>
</evidence>
<dbReference type="SUPFAM" id="SSF47095">
    <property type="entry name" value="HMG-box"/>
    <property type="match status" value="1"/>
</dbReference>
<feature type="compositionally biased region" description="Polar residues" evidence="1">
    <location>
        <begin position="635"/>
        <end position="644"/>
    </location>
</feature>
<dbReference type="Pfam" id="PF10263">
    <property type="entry name" value="SprT-like"/>
    <property type="match status" value="1"/>
</dbReference>
<dbReference type="GO" id="GO:0005634">
    <property type="term" value="C:nucleus"/>
    <property type="evidence" value="ECO:0007669"/>
    <property type="project" value="TreeGrafter"/>
</dbReference>
<feature type="compositionally biased region" description="Polar residues" evidence="1">
    <location>
        <begin position="46"/>
        <end position="60"/>
    </location>
</feature>
<evidence type="ECO:0000313" key="4">
    <source>
        <dbReference type="Proteomes" id="UP001287356"/>
    </source>
</evidence>
<reference evidence="3" key="1">
    <citation type="journal article" date="2023" name="Mol. Phylogenet. Evol.">
        <title>Genome-scale phylogeny and comparative genomics of the fungal order Sordariales.</title>
        <authorList>
            <person name="Hensen N."/>
            <person name="Bonometti L."/>
            <person name="Westerberg I."/>
            <person name="Brannstrom I.O."/>
            <person name="Guillou S."/>
            <person name="Cros-Aarteil S."/>
            <person name="Calhoun S."/>
            <person name="Haridas S."/>
            <person name="Kuo A."/>
            <person name="Mondo S."/>
            <person name="Pangilinan J."/>
            <person name="Riley R."/>
            <person name="LaButti K."/>
            <person name="Andreopoulos B."/>
            <person name="Lipzen A."/>
            <person name="Chen C."/>
            <person name="Yan M."/>
            <person name="Daum C."/>
            <person name="Ng V."/>
            <person name="Clum A."/>
            <person name="Steindorff A."/>
            <person name="Ohm R.A."/>
            <person name="Martin F."/>
            <person name="Silar P."/>
            <person name="Natvig D.O."/>
            <person name="Lalanne C."/>
            <person name="Gautier V."/>
            <person name="Ament-Velasquez S.L."/>
            <person name="Kruys A."/>
            <person name="Hutchinson M.I."/>
            <person name="Powell A.J."/>
            <person name="Barry K."/>
            <person name="Miller A.N."/>
            <person name="Grigoriev I.V."/>
            <person name="Debuchy R."/>
            <person name="Gladieux P."/>
            <person name="Hiltunen Thoren M."/>
            <person name="Johannesson H."/>
        </authorList>
    </citation>
    <scope>NUCLEOTIDE SEQUENCE</scope>
    <source>
        <strain evidence="3">CBS 958.72</strain>
    </source>
</reference>
<dbReference type="InterPro" id="IPR006640">
    <property type="entry name" value="SprT-like_domain"/>
</dbReference>
<dbReference type="GO" id="GO:0006950">
    <property type="term" value="P:response to stress"/>
    <property type="evidence" value="ECO:0007669"/>
    <property type="project" value="UniProtKB-ARBA"/>
</dbReference>
<organism evidence="3 4">
    <name type="scientific">Lasiosphaeria ovina</name>
    <dbReference type="NCBI Taxonomy" id="92902"/>
    <lineage>
        <taxon>Eukaryota</taxon>
        <taxon>Fungi</taxon>
        <taxon>Dikarya</taxon>
        <taxon>Ascomycota</taxon>
        <taxon>Pezizomycotina</taxon>
        <taxon>Sordariomycetes</taxon>
        <taxon>Sordariomycetidae</taxon>
        <taxon>Sordariales</taxon>
        <taxon>Lasiosphaeriaceae</taxon>
        <taxon>Lasiosphaeria</taxon>
    </lineage>
</organism>
<feature type="region of interest" description="Disordered" evidence="1">
    <location>
        <begin position="625"/>
        <end position="651"/>
    </location>
</feature>
<dbReference type="PANTHER" id="PTHR23099:SF0">
    <property type="entry name" value="GERM CELL NUCLEAR ACIDIC PROTEIN"/>
    <property type="match status" value="1"/>
</dbReference>
<dbReference type="InterPro" id="IPR036910">
    <property type="entry name" value="HMG_box_dom_sf"/>
</dbReference>
<feature type="compositionally biased region" description="Basic and acidic residues" evidence="1">
    <location>
        <begin position="345"/>
        <end position="364"/>
    </location>
</feature>
<feature type="compositionally biased region" description="Low complexity" evidence="1">
    <location>
        <begin position="146"/>
        <end position="155"/>
    </location>
</feature>
<evidence type="ECO:0000259" key="2">
    <source>
        <dbReference type="SMART" id="SM00731"/>
    </source>
</evidence>
<keyword evidence="4" id="KW-1185">Reference proteome</keyword>